<dbReference type="RefSeq" id="WP_110854419.1">
    <property type="nucleotide sequence ID" value="NZ_QJSQ01000003.1"/>
</dbReference>
<name>A0A2V4UDK5_9BURK</name>
<dbReference type="EMBL" id="QJSQ01000003">
    <property type="protein sequence ID" value="PYE26140.1"/>
    <property type="molecule type" value="Genomic_DNA"/>
</dbReference>
<organism evidence="1 2">
    <name type="scientific">Paraburkholderia silvatlantica</name>
    <dbReference type="NCBI Taxonomy" id="321895"/>
    <lineage>
        <taxon>Bacteria</taxon>
        <taxon>Pseudomonadati</taxon>
        <taxon>Pseudomonadota</taxon>
        <taxon>Betaproteobacteria</taxon>
        <taxon>Burkholderiales</taxon>
        <taxon>Burkholderiaceae</taxon>
        <taxon>Paraburkholderia</taxon>
    </lineage>
</organism>
<evidence type="ECO:0000313" key="1">
    <source>
        <dbReference type="EMBL" id="PYE26140.1"/>
    </source>
</evidence>
<proteinExistence type="predicted"/>
<evidence type="ECO:0008006" key="3">
    <source>
        <dbReference type="Google" id="ProtNLM"/>
    </source>
</evidence>
<protein>
    <recommendedName>
        <fullName evidence="3">RpiR family transcriptional regulator</fullName>
    </recommendedName>
</protein>
<dbReference type="Proteomes" id="UP000247772">
    <property type="component" value="Unassembled WGS sequence"/>
</dbReference>
<dbReference type="AlphaFoldDB" id="A0A2V4UDK5"/>
<accession>A0A2V4UDK5</accession>
<reference evidence="1 2" key="1">
    <citation type="submission" date="2018-06" db="EMBL/GenBank/DDBJ databases">
        <title>Genomic Encyclopedia of Type Strains, Phase IV (KMG-V): Genome sequencing to study the core and pangenomes of soil and plant-associated prokaryotes.</title>
        <authorList>
            <person name="Whitman W."/>
        </authorList>
    </citation>
    <scope>NUCLEOTIDE SEQUENCE [LARGE SCALE GENOMIC DNA]</scope>
    <source>
        <strain evidence="1 2">SRCL-318</strain>
    </source>
</reference>
<comment type="caution">
    <text evidence="1">The sequence shown here is derived from an EMBL/GenBank/DDBJ whole genome shotgun (WGS) entry which is preliminary data.</text>
</comment>
<gene>
    <name evidence="1" type="ORF">C7410_10356</name>
</gene>
<sequence length="374" mass="40797">METASLERRALDAVRTAFGDAGWQVREVNGPDYAVDVVLSSDHGQTYHAVLKAFSEGRPDRVTASFAQALLESRSYAKRQHVRPAVLIWVGSATPSLIKRLVEFHEEHGEGEPFAVLSTNGVQYVRFPGLHHFARADAPGTSVRGSHSAPPRLGFSDLTQWMLKLLLAVDIKRENMIGAPAVYYSTASDLARAAGCSVMTATRFVNALKEEGFLAAGPVLKLVRRRKLAERWKAAYQKPALALPMKFLLPGAPDQQLRKLLKKEHGILGLFAAADALGVGHVHGVPPTVWVPSLMVAEDWRALRRAKEGERADLILQQPGFPQSLERGSLIHDGTRVTDIIQIWLDVSAHPSRGAEQAAELEHGVLANVTGDSA</sequence>
<evidence type="ECO:0000313" key="2">
    <source>
        <dbReference type="Proteomes" id="UP000247772"/>
    </source>
</evidence>
<dbReference type="OrthoDB" id="6065052at2"/>